<keyword evidence="7 9" id="KW-1133">Transmembrane helix</keyword>
<evidence type="ECO:0000256" key="8">
    <source>
        <dbReference type="ARBA" id="ARBA00023136"/>
    </source>
</evidence>
<dbReference type="CDD" id="cd06261">
    <property type="entry name" value="TM_PBP2"/>
    <property type="match status" value="1"/>
</dbReference>
<keyword evidence="12" id="KW-1185">Reference proteome</keyword>
<dbReference type="Proteomes" id="UP000254834">
    <property type="component" value="Chromosome"/>
</dbReference>
<name>A0A345ZBY6_9BACT</name>
<accession>A0A345ZBY6</accession>
<keyword evidence="5 9" id="KW-0812">Transmembrane</keyword>
<keyword evidence="4" id="KW-1003">Cell membrane</keyword>
<evidence type="ECO:0000256" key="1">
    <source>
        <dbReference type="ARBA" id="ARBA00004651"/>
    </source>
</evidence>
<dbReference type="AlphaFoldDB" id="A0A345ZBY6"/>
<evidence type="ECO:0000313" key="11">
    <source>
        <dbReference type="EMBL" id="AXK60803.1"/>
    </source>
</evidence>
<dbReference type="SUPFAM" id="SSF161098">
    <property type="entry name" value="MetI-like"/>
    <property type="match status" value="1"/>
</dbReference>
<dbReference type="InterPro" id="IPR000515">
    <property type="entry name" value="MetI-like"/>
</dbReference>
<dbReference type="OrthoDB" id="5365894at2"/>
<comment type="subcellular location">
    <subcellularLocation>
        <location evidence="1 9">Cell membrane</location>
        <topology evidence="1 9">Multi-pass membrane protein</topology>
    </subcellularLocation>
</comment>
<keyword evidence="8 9" id="KW-0472">Membrane</keyword>
<feature type="transmembrane region" description="Helical" evidence="9">
    <location>
        <begin position="191"/>
        <end position="213"/>
    </location>
</feature>
<dbReference type="InterPro" id="IPR035906">
    <property type="entry name" value="MetI-like_sf"/>
</dbReference>
<dbReference type="InterPro" id="IPR010065">
    <property type="entry name" value="AA_ABC_transptr_permease_3TM"/>
</dbReference>
<protein>
    <submittedName>
        <fullName evidence="11">Nickel transporter</fullName>
    </submittedName>
</protein>
<dbReference type="EMBL" id="CP025544">
    <property type="protein sequence ID" value="AXK60803.1"/>
    <property type="molecule type" value="Genomic_DNA"/>
</dbReference>
<dbReference type="Pfam" id="PF00528">
    <property type="entry name" value="BPD_transp_1"/>
    <property type="match status" value="1"/>
</dbReference>
<dbReference type="PANTHER" id="PTHR30614:SF20">
    <property type="entry name" value="GLUTAMINE TRANSPORT SYSTEM PERMEASE PROTEIN GLNP"/>
    <property type="match status" value="1"/>
</dbReference>
<dbReference type="Gene3D" id="1.10.3720.10">
    <property type="entry name" value="MetI-like"/>
    <property type="match status" value="1"/>
</dbReference>
<dbReference type="GO" id="GO:0006865">
    <property type="term" value="P:amino acid transport"/>
    <property type="evidence" value="ECO:0007669"/>
    <property type="project" value="UniProtKB-KW"/>
</dbReference>
<evidence type="ECO:0000256" key="7">
    <source>
        <dbReference type="ARBA" id="ARBA00022989"/>
    </source>
</evidence>
<proteinExistence type="inferred from homology"/>
<feature type="transmembrane region" description="Helical" evidence="9">
    <location>
        <begin position="24"/>
        <end position="48"/>
    </location>
</feature>
<evidence type="ECO:0000256" key="5">
    <source>
        <dbReference type="ARBA" id="ARBA00022692"/>
    </source>
</evidence>
<dbReference type="InterPro" id="IPR043429">
    <property type="entry name" value="ArtM/GltK/GlnP/TcyL/YhdX-like"/>
</dbReference>
<keyword evidence="6" id="KW-0029">Amino-acid transport</keyword>
<dbReference type="GO" id="GO:0022857">
    <property type="term" value="F:transmembrane transporter activity"/>
    <property type="evidence" value="ECO:0007669"/>
    <property type="project" value="InterPro"/>
</dbReference>
<evidence type="ECO:0000256" key="9">
    <source>
        <dbReference type="RuleBase" id="RU363032"/>
    </source>
</evidence>
<dbReference type="GO" id="GO:0043190">
    <property type="term" value="C:ATP-binding cassette (ABC) transporter complex"/>
    <property type="evidence" value="ECO:0007669"/>
    <property type="project" value="InterPro"/>
</dbReference>
<dbReference type="NCBIfam" id="TIGR01726">
    <property type="entry name" value="HEQRo_perm_3TM"/>
    <property type="match status" value="1"/>
</dbReference>
<evidence type="ECO:0000256" key="4">
    <source>
        <dbReference type="ARBA" id="ARBA00022475"/>
    </source>
</evidence>
<organism evidence="11 12">
    <name type="scientific">Candidatus Chromulinivorax destructor</name>
    <dbReference type="NCBI Taxonomy" id="2066483"/>
    <lineage>
        <taxon>Bacteria</taxon>
        <taxon>Candidatus Babelota</taxon>
        <taxon>Candidatus Babeliae</taxon>
        <taxon>Candidatus Babeliales</taxon>
        <taxon>Candidatus Chromulinivoraceae</taxon>
        <taxon>Candidatus Chromulinivorax</taxon>
    </lineage>
</organism>
<gene>
    <name evidence="11" type="ORF">C0J27_03585</name>
</gene>
<comment type="similarity">
    <text evidence="2">Belongs to the binding-protein-dependent transport system permease family. HisMQ subfamily.</text>
</comment>
<reference evidence="11 12" key="1">
    <citation type="submission" date="2017-12" db="EMBL/GenBank/DDBJ databases">
        <title>Chromulinavorax destructans is a abundant pathogen of dominant heterotrophic picoflagllates.</title>
        <authorList>
            <person name="Deeg C.M."/>
            <person name="Zimmer M."/>
            <person name="Suttle C.A."/>
        </authorList>
    </citation>
    <scope>NUCLEOTIDE SEQUENCE [LARGE SCALE GENOMIC DNA]</scope>
    <source>
        <strain evidence="11 12">SeV1</strain>
    </source>
</reference>
<evidence type="ECO:0000256" key="6">
    <source>
        <dbReference type="ARBA" id="ARBA00022970"/>
    </source>
</evidence>
<dbReference type="KEGG" id="cdes:C0J27_03585"/>
<feature type="domain" description="ABC transmembrane type-1" evidence="10">
    <location>
        <begin position="22"/>
        <end position="210"/>
    </location>
</feature>
<evidence type="ECO:0000313" key="12">
    <source>
        <dbReference type="Proteomes" id="UP000254834"/>
    </source>
</evidence>
<dbReference type="PANTHER" id="PTHR30614">
    <property type="entry name" value="MEMBRANE COMPONENT OF AMINO ACID ABC TRANSPORTER"/>
    <property type="match status" value="1"/>
</dbReference>
<evidence type="ECO:0000256" key="2">
    <source>
        <dbReference type="ARBA" id="ARBA00010072"/>
    </source>
</evidence>
<sequence length="221" mass="23847">MGICMIDFNLLVKYYPRLLQGVAVSLQIALVSCAIGAIIGTCLGIILSGNNKIAKFFAQAYVSIVRGTPMLIQITATYLLLKYAGFSISALWSATISIGINSGAYLSQTILTGITSVSKGQLEAAKTLGFTPAQTIRYIIFPQALRTVLPNLESEIVTLIKDSSLASFIGVYELSKQGDIIISQTFDAPTIYFAIGLMYLILTTLVTVLMNILNKKVHTHA</sequence>
<dbReference type="PROSITE" id="PS50928">
    <property type="entry name" value="ABC_TM1"/>
    <property type="match status" value="1"/>
</dbReference>
<evidence type="ECO:0000259" key="10">
    <source>
        <dbReference type="PROSITE" id="PS50928"/>
    </source>
</evidence>
<evidence type="ECO:0000256" key="3">
    <source>
        <dbReference type="ARBA" id="ARBA00022448"/>
    </source>
</evidence>
<keyword evidence="3 9" id="KW-0813">Transport</keyword>